<evidence type="ECO:0000256" key="7">
    <source>
        <dbReference type="ARBA" id="ARBA00022801"/>
    </source>
</evidence>
<keyword evidence="9 11" id="KW-0442">Lipid degradation</keyword>
<evidence type="ECO:0000256" key="2">
    <source>
        <dbReference type="ARBA" id="ARBA00001913"/>
    </source>
</evidence>
<evidence type="ECO:0000256" key="1">
    <source>
        <dbReference type="ARBA" id="ARBA00000798"/>
    </source>
</evidence>
<dbReference type="GO" id="GO:0004630">
    <property type="term" value="F:phospholipase D activity"/>
    <property type="evidence" value="ECO:0007669"/>
    <property type="project" value="UniProtKB-EC"/>
</dbReference>
<keyword evidence="5" id="KW-0479">Metal-binding</keyword>
<dbReference type="AlphaFoldDB" id="A0A6I9SGR6"/>
<dbReference type="PROSITE" id="PS50035">
    <property type="entry name" value="PLD"/>
    <property type="match status" value="2"/>
</dbReference>
<feature type="domain" description="C2" evidence="12">
    <location>
        <begin position="1"/>
        <end position="156"/>
    </location>
</feature>
<proteinExistence type="inferred from homology"/>
<dbReference type="InterPro" id="IPR024632">
    <property type="entry name" value="PLipase_D_C"/>
</dbReference>
<dbReference type="PANTHER" id="PTHR18896">
    <property type="entry name" value="PHOSPHOLIPASE D"/>
    <property type="match status" value="1"/>
</dbReference>
<comment type="cofactor">
    <cofactor evidence="2 11">
        <name>Ca(2+)</name>
        <dbReference type="ChEBI" id="CHEBI:29108"/>
    </cofactor>
</comment>
<dbReference type="OrthoDB" id="14911at2759"/>
<dbReference type="CDD" id="cd04015">
    <property type="entry name" value="C2_plant_PLD"/>
    <property type="match status" value="1"/>
</dbReference>
<evidence type="ECO:0000313" key="15">
    <source>
        <dbReference type="RefSeq" id="XP_010943480.1"/>
    </source>
</evidence>
<comment type="catalytic activity">
    <reaction evidence="1 11">
        <text>a 1,2-diacyl-sn-glycero-3-phosphocholine + H2O = a 1,2-diacyl-sn-glycero-3-phosphate + choline + H(+)</text>
        <dbReference type="Rhea" id="RHEA:14445"/>
        <dbReference type="ChEBI" id="CHEBI:15354"/>
        <dbReference type="ChEBI" id="CHEBI:15377"/>
        <dbReference type="ChEBI" id="CHEBI:15378"/>
        <dbReference type="ChEBI" id="CHEBI:57643"/>
        <dbReference type="ChEBI" id="CHEBI:58608"/>
        <dbReference type="EC" id="3.1.4.4"/>
    </reaction>
</comment>
<protein>
    <recommendedName>
        <fullName evidence="4 11">Phospholipase D</fullName>
        <ecNumber evidence="4 11">3.1.4.4</ecNumber>
    </recommendedName>
</protein>
<evidence type="ECO:0000313" key="14">
    <source>
        <dbReference type="Proteomes" id="UP000504607"/>
    </source>
</evidence>
<dbReference type="InterPro" id="IPR011402">
    <property type="entry name" value="PLipase_D_pln"/>
</dbReference>
<evidence type="ECO:0000256" key="8">
    <source>
        <dbReference type="ARBA" id="ARBA00022837"/>
    </source>
</evidence>
<dbReference type="GeneID" id="105061203"/>
<keyword evidence="7 11" id="KW-0378">Hydrolase</keyword>
<keyword evidence="6" id="KW-0677">Repeat</keyword>
<dbReference type="SMART" id="SM00239">
    <property type="entry name" value="C2"/>
    <property type="match status" value="1"/>
</dbReference>
<gene>
    <name evidence="15" type="primary">LOC105061203</name>
</gene>
<dbReference type="GO" id="GO:0005886">
    <property type="term" value="C:plasma membrane"/>
    <property type="evidence" value="ECO:0007669"/>
    <property type="project" value="TreeGrafter"/>
</dbReference>
<dbReference type="SMART" id="SM00155">
    <property type="entry name" value="PLDc"/>
    <property type="match status" value="2"/>
</dbReference>
<dbReference type="GO" id="GO:0009395">
    <property type="term" value="P:phospholipid catabolic process"/>
    <property type="evidence" value="ECO:0007669"/>
    <property type="project" value="TreeGrafter"/>
</dbReference>
<dbReference type="PIRSF" id="PIRSF036470">
    <property type="entry name" value="PLD_plant"/>
    <property type="match status" value="1"/>
</dbReference>
<dbReference type="GO" id="GO:0046470">
    <property type="term" value="P:phosphatidylcholine metabolic process"/>
    <property type="evidence" value="ECO:0007669"/>
    <property type="project" value="InterPro"/>
</dbReference>
<keyword evidence="10" id="KW-0443">Lipid metabolism</keyword>
<dbReference type="Pfam" id="PF00168">
    <property type="entry name" value="C2"/>
    <property type="match status" value="1"/>
</dbReference>
<organism evidence="14 15">
    <name type="scientific">Elaeis guineensis var. tenera</name>
    <name type="common">Oil palm</name>
    <dbReference type="NCBI Taxonomy" id="51953"/>
    <lineage>
        <taxon>Eukaryota</taxon>
        <taxon>Viridiplantae</taxon>
        <taxon>Streptophyta</taxon>
        <taxon>Embryophyta</taxon>
        <taxon>Tracheophyta</taxon>
        <taxon>Spermatophyta</taxon>
        <taxon>Magnoliopsida</taxon>
        <taxon>Liliopsida</taxon>
        <taxon>Arecaceae</taxon>
        <taxon>Arecoideae</taxon>
        <taxon>Cocoseae</taxon>
        <taxon>Elaeidinae</taxon>
        <taxon>Elaeis</taxon>
    </lineage>
</organism>
<dbReference type="GO" id="GO:0005509">
    <property type="term" value="F:calcium ion binding"/>
    <property type="evidence" value="ECO:0007669"/>
    <property type="project" value="InterPro"/>
</dbReference>
<evidence type="ECO:0000256" key="6">
    <source>
        <dbReference type="ARBA" id="ARBA00022737"/>
    </source>
</evidence>
<dbReference type="InParanoid" id="A0A6I9SGR6"/>
<accession>A0A6I9SGR6</accession>
<dbReference type="InterPro" id="IPR015679">
    <property type="entry name" value="PLipase_D_fam"/>
</dbReference>
<dbReference type="Pfam" id="PF12357">
    <property type="entry name" value="PLD_C"/>
    <property type="match status" value="1"/>
</dbReference>
<dbReference type="Gene3D" id="3.30.870.10">
    <property type="entry name" value="Endonuclease Chain A"/>
    <property type="match status" value="2"/>
</dbReference>
<evidence type="ECO:0000256" key="10">
    <source>
        <dbReference type="ARBA" id="ARBA00023098"/>
    </source>
</evidence>
<name>A0A6I9SGR6_ELAGV</name>
<dbReference type="PROSITE" id="PS50004">
    <property type="entry name" value="C2"/>
    <property type="match status" value="1"/>
</dbReference>
<dbReference type="PANTHER" id="PTHR18896:SF60">
    <property type="entry name" value="PHOSPHOLIPASE D"/>
    <property type="match status" value="1"/>
</dbReference>
<evidence type="ECO:0000256" key="9">
    <source>
        <dbReference type="ARBA" id="ARBA00022963"/>
    </source>
</evidence>
<evidence type="ECO:0000256" key="4">
    <source>
        <dbReference type="ARBA" id="ARBA00012027"/>
    </source>
</evidence>
<dbReference type="FunFam" id="3.30.870.10:FF:000025">
    <property type="entry name" value="Phospholipase D delta"/>
    <property type="match status" value="1"/>
</dbReference>
<sequence length="857" mass="97812">MDATPEQLILLHGDLDLHIHEARDLPNMDMFTERLRRCLGACGLSLPTPRRMDREEEFKRRKRMTSPLPLQPKTKVITSDPYVKVLLAGDTLARTRVIPNSQEPHWEEHFKLFLAHRAARIEFEVKDNDVFGAQLIGTASISAASIASGGEIADWFPVIGPAGRPPKPHSALRISMRFTPVEDNPAYRNGIPGDPEQKGVPDTYFPLRKGGMLTLYQDAHIREGELPDDIELEGRHVFRHHKCWEDICEAILGAHHLIYIAGWSIYHEVRLVRERPLRIPAEGYTLGDLLKYKSEEGVRVCLLVWDDKTSHDKLFFKTGGVMQTHDEETRKFFKHSSVICVLSPRYASHKLSMVKQQIVGTLFTHHQKCLLVDTEAPRNTRKITAFIGGLDLCDGRYDTPEHRLFRDLDDVFLNDFHNPTFPGQTKGPRQPWHDLHCKIDGPAAYDVLKNFEQRWKKASRFWVLGQKFKPVTHWKDDALIKIDRISWIVSPSSNPYGDSNLWVSEEKSSENWHIQIFRSIDSGSVKGFPKSVSDAEAENLVCGKNLVIDKSIHTAYVKAIRSAQHFIYIENQYFIGSSYGWPSYENAEADNLIPMELALKVAKKIRAGERFAVYIVIPMWPEGDPKSPAVQEILFWQDQTMKMMYEIIGGELKSMGIQNVHPQDYLNFYCLGNRELLPKDTVQSTNQPLEKTAVALSQKYQRFMIYVHAKGMIVDDEYVILGSANINQRSLDGSRDTEIAMGAYQPHYTWSKRKGYPRGQVYGYRMSLWAEHLSKLDPCFMFPSGLDCVRCVNKIADENWTKYTAEEVIPLQGHLIRYPIKVDADGKVTPLSGKETFPDVGGKILGEPTTLPDQLTM</sequence>
<dbReference type="RefSeq" id="XP_010943480.1">
    <property type="nucleotide sequence ID" value="XM_010945178.3"/>
</dbReference>
<dbReference type="SUPFAM" id="SSF56024">
    <property type="entry name" value="Phospholipase D/nuclease"/>
    <property type="match status" value="2"/>
</dbReference>
<feature type="domain" description="PLD phosphodiesterase" evidence="13">
    <location>
        <begin position="361"/>
        <end position="396"/>
    </location>
</feature>
<keyword evidence="14" id="KW-1185">Reference proteome</keyword>
<dbReference type="InterPro" id="IPR000008">
    <property type="entry name" value="C2_dom"/>
</dbReference>
<evidence type="ECO:0000259" key="13">
    <source>
        <dbReference type="PROSITE" id="PS50035"/>
    </source>
</evidence>
<comment type="function">
    <text evidence="11">Hydrolyzes glycerol-phospholipids at the terminal phosphodiesteric bond.</text>
</comment>
<dbReference type="InterPro" id="IPR035892">
    <property type="entry name" value="C2_domain_sf"/>
</dbReference>
<dbReference type="InterPro" id="IPR001736">
    <property type="entry name" value="PLipase_D/transphosphatidylase"/>
</dbReference>
<dbReference type="Pfam" id="PF00614">
    <property type="entry name" value="PLDc"/>
    <property type="match status" value="1"/>
</dbReference>
<evidence type="ECO:0000256" key="11">
    <source>
        <dbReference type="PIRNR" id="PIRNR036470"/>
    </source>
</evidence>
<reference evidence="15" key="1">
    <citation type="submission" date="2025-08" db="UniProtKB">
        <authorList>
            <consortium name="RefSeq"/>
        </authorList>
    </citation>
    <scope>IDENTIFICATION</scope>
</reference>
<dbReference type="EC" id="3.1.4.4" evidence="4 11"/>
<comment type="similarity">
    <text evidence="3 11">Belongs to the phospholipase D family. C2-PLD subfamily.</text>
</comment>
<evidence type="ECO:0000256" key="3">
    <source>
        <dbReference type="ARBA" id="ARBA00010683"/>
    </source>
</evidence>
<dbReference type="KEGG" id="egu:105061203"/>
<dbReference type="Proteomes" id="UP000504607">
    <property type="component" value="Unplaced"/>
</dbReference>
<dbReference type="SUPFAM" id="SSF49562">
    <property type="entry name" value="C2 domain (Calcium/lipid-binding domain, CaLB)"/>
    <property type="match status" value="1"/>
</dbReference>
<dbReference type="Gene3D" id="2.60.40.150">
    <property type="entry name" value="C2 domain"/>
    <property type="match status" value="1"/>
</dbReference>
<evidence type="ECO:0000256" key="5">
    <source>
        <dbReference type="ARBA" id="ARBA00022723"/>
    </source>
</evidence>
<feature type="domain" description="PLD phosphodiesterase" evidence="13">
    <location>
        <begin position="703"/>
        <end position="730"/>
    </location>
</feature>
<evidence type="ECO:0000259" key="12">
    <source>
        <dbReference type="PROSITE" id="PS50004"/>
    </source>
</evidence>
<keyword evidence="8 11" id="KW-0106">Calcium</keyword>